<reference evidence="1 2" key="1">
    <citation type="journal article" date="2019" name="Plant Biotechnol. J.">
        <title>The red bayberry genome and genetic basis of sex determination.</title>
        <authorList>
            <person name="Jia H.M."/>
            <person name="Jia H.J."/>
            <person name="Cai Q.L."/>
            <person name="Wang Y."/>
            <person name="Zhao H.B."/>
            <person name="Yang W.F."/>
            <person name="Wang G.Y."/>
            <person name="Li Y.H."/>
            <person name="Zhan D.L."/>
            <person name="Shen Y.T."/>
            <person name="Niu Q.F."/>
            <person name="Chang L."/>
            <person name="Qiu J."/>
            <person name="Zhao L."/>
            <person name="Xie H.B."/>
            <person name="Fu W.Y."/>
            <person name="Jin J."/>
            <person name="Li X.W."/>
            <person name="Jiao Y."/>
            <person name="Zhou C.C."/>
            <person name="Tu T."/>
            <person name="Chai C.Y."/>
            <person name="Gao J.L."/>
            <person name="Fan L.J."/>
            <person name="van de Weg E."/>
            <person name="Wang J.Y."/>
            <person name="Gao Z.S."/>
        </authorList>
    </citation>
    <scope>NUCLEOTIDE SEQUENCE [LARGE SCALE GENOMIC DNA]</scope>
    <source>
        <tissue evidence="1">Leaves</tissue>
    </source>
</reference>
<protein>
    <submittedName>
        <fullName evidence="1">Uncharacterized protein</fullName>
    </submittedName>
</protein>
<comment type="caution">
    <text evidence="1">The sequence shown here is derived from an EMBL/GenBank/DDBJ whole genome shotgun (WGS) entry which is preliminary data.</text>
</comment>
<proteinExistence type="predicted"/>
<evidence type="ECO:0000313" key="1">
    <source>
        <dbReference type="EMBL" id="KAB1216594.1"/>
    </source>
</evidence>
<gene>
    <name evidence="1" type="ORF">CJ030_MR4G007132</name>
</gene>
<dbReference type="Proteomes" id="UP000516437">
    <property type="component" value="Chromosome 4"/>
</dbReference>
<name>A0A6A1VUF7_9ROSI</name>
<keyword evidence="2" id="KW-1185">Reference proteome</keyword>
<sequence>MPGQLPNYDPLASPLNKAVVEGTNVTFVLPENTGDTKNASTCEAKDQAEKIEYDNDMGGEIGFVLDTARELLSKQSIQRRLLGTPLRRQWTVLLMSHRRLPKMSKKQ</sequence>
<dbReference type="OrthoDB" id="1162579at2759"/>
<accession>A0A6A1VUF7</accession>
<dbReference type="AlphaFoldDB" id="A0A6A1VUF7"/>
<dbReference type="EMBL" id="RXIC02000022">
    <property type="protein sequence ID" value="KAB1216594.1"/>
    <property type="molecule type" value="Genomic_DNA"/>
</dbReference>
<organism evidence="1 2">
    <name type="scientific">Morella rubra</name>
    <name type="common">Chinese bayberry</name>
    <dbReference type="NCBI Taxonomy" id="262757"/>
    <lineage>
        <taxon>Eukaryota</taxon>
        <taxon>Viridiplantae</taxon>
        <taxon>Streptophyta</taxon>
        <taxon>Embryophyta</taxon>
        <taxon>Tracheophyta</taxon>
        <taxon>Spermatophyta</taxon>
        <taxon>Magnoliopsida</taxon>
        <taxon>eudicotyledons</taxon>
        <taxon>Gunneridae</taxon>
        <taxon>Pentapetalae</taxon>
        <taxon>rosids</taxon>
        <taxon>fabids</taxon>
        <taxon>Fagales</taxon>
        <taxon>Myricaceae</taxon>
        <taxon>Morella</taxon>
    </lineage>
</organism>
<evidence type="ECO:0000313" key="2">
    <source>
        <dbReference type="Proteomes" id="UP000516437"/>
    </source>
</evidence>